<dbReference type="Gramene" id="rna-AYBTSS11_LOCUS20122">
    <property type="protein sequence ID" value="CAJ1964089.1"/>
    <property type="gene ID" value="gene-AYBTSS11_LOCUS20122"/>
</dbReference>
<accession>A0AA86SL67</accession>
<evidence type="ECO:0000313" key="2">
    <source>
        <dbReference type="Proteomes" id="UP001189624"/>
    </source>
</evidence>
<name>A0AA86SL67_9FABA</name>
<organism evidence="1 2">
    <name type="scientific">Sphenostylis stenocarpa</name>
    <dbReference type="NCBI Taxonomy" id="92480"/>
    <lineage>
        <taxon>Eukaryota</taxon>
        <taxon>Viridiplantae</taxon>
        <taxon>Streptophyta</taxon>
        <taxon>Embryophyta</taxon>
        <taxon>Tracheophyta</taxon>
        <taxon>Spermatophyta</taxon>
        <taxon>Magnoliopsida</taxon>
        <taxon>eudicotyledons</taxon>
        <taxon>Gunneridae</taxon>
        <taxon>Pentapetalae</taxon>
        <taxon>rosids</taxon>
        <taxon>fabids</taxon>
        <taxon>Fabales</taxon>
        <taxon>Fabaceae</taxon>
        <taxon>Papilionoideae</taxon>
        <taxon>50 kb inversion clade</taxon>
        <taxon>NPAAA clade</taxon>
        <taxon>indigoferoid/millettioid clade</taxon>
        <taxon>Phaseoleae</taxon>
        <taxon>Sphenostylis</taxon>
    </lineage>
</organism>
<feature type="non-terminal residue" evidence="1">
    <location>
        <position position="69"/>
    </location>
</feature>
<keyword evidence="2" id="KW-1185">Reference proteome</keyword>
<evidence type="ECO:0000313" key="1">
    <source>
        <dbReference type="EMBL" id="CAJ1964089.1"/>
    </source>
</evidence>
<feature type="non-terminal residue" evidence="1">
    <location>
        <position position="1"/>
    </location>
</feature>
<dbReference type="AlphaFoldDB" id="A0AA86SL67"/>
<proteinExistence type="predicted"/>
<sequence>SSAVEEAVVQWHSRIMSRVRLLKLSKGCDRLCIVHISSPMGSYGSGCGRFRTMDRAFTKCLFNGLGLGE</sequence>
<dbReference type="Proteomes" id="UP001189624">
    <property type="component" value="Chromosome 6"/>
</dbReference>
<reference evidence="1" key="1">
    <citation type="submission" date="2023-10" db="EMBL/GenBank/DDBJ databases">
        <authorList>
            <person name="Domelevo Entfellner J.-B."/>
        </authorList>
    </citation>
    <scope>NUCLEOTIDE SEQUENCE</scope>
</reference>
<protein>
    <submittedName>
        <fullName evidence="1">Uncharacterized protein</fullName>
    </submittedName>
</protein>
<dbReference type="EMBL" id="OY731403">
    <property type="protein sequence ID" value="CAJ1964089.1"/>
    <property type="molecule type" value="Genomic_DNA"/>
</dbReference>
<gene>
    <name evidence="1" type="ORF">AYBTSS11_LOCUS20122</name>
</gene>